<dbReference type="RefSeq" id="WP_074700056.1">
    <property type="nucleotide sequence ID" value="NZ_CP018863.1"/>
</dbReference>
<keyword evidence="2" id="KW-0812">Transmembrane</keyword>
<dbReference type="SMART" id="SM00894">
    <property type="entry name" value="Excalibur"/>
    <property type="match status" value="1"/>
</dbReference>
<keyword evidence="6" id="KW-1185">Reference proteome</keyword>
<evidence type="ECO:0000259" key="4">
    <source>
        <dbReference type="SMART" id="SM00894"/>
    </source>
</evidence>
<protein>
    <submittedName>
        <fullName evidence="5">Excalibur calcium-binding domain-containing protein</fullName>
    </submittedName>
</protein>
<evidence type="ECO:0000256" key="2">
    <source>
        <dbReference type="SAM" id="Phobius"/>
    </source>
</evidence>
<dbReference type="STRING" id="37928.SAMN04489742_1716"/>
<dbReference type="OrthoDB" id="4337778at2"/>
<dbReference type="KEGG" id="acry:AC20117_08785"/>
<gene>
    <name evidence="5" type="ORF">SAMN04489742_1716</name>
</gene>
<feature type="domain" description="Excalibur calcium-binding" evidence="4">
    <location>
        <begin position="30"/>
        <end position="66"/>
    </location>
</feature>
<feature type="signal peptide" evidence="3">
    <location>
        <begin position="1"/>
        <end position="26"/>
    </location>
</feature>
<evidence type="ECO:0000313" key="6">
    <source>
        <dbReference type="Proteomes" id="UP000181917"/>
    </source>
</evidence>
<dbReference type="AlphaFoldDB" id="A0A1H1C371"/>
<evidence type="ECO:0000256" key="1">
    <source>
        <dbReference type="SAM" id="MobiDB-lite"/>
    </source>
</evidence>
<reference evidence="5 6" key="1">
    <citation type="submission" date="2016-10" db="EMBL/GenBank/DDBJ databases">
        <authorList>
            <person name="de Groot N.N."/>
        </authorList>
    </citation>
    <scope>NUCLEOTIDE SEQUENCE [LARGE SCALE GENOMIC DNA]</scope>
    <source>
        <strain evidence="5 6">DSM 20117</strain>
    </source>
</reference>
<dbReference type="Proteomes" id="UP000181917">
    <property type="component" value="Unassembled WGS sequence"/>
</dbReference>
<feature type="region of interest" description="Disordered" evidence="1">
    <location>
        <begin position="64"/>
        <end position="100"/>
    </location>
</feature>
<feature type="transmembrane region" description="Helical" evidence="2">
    <location>
        <begin position="108"/>
        <end position="129"/>
    </location>
</feature>
<accession>A0A1H1C371</accession>
<dbReference type="EMBL" id="FNKH01000002">
    <property type="protein sequence ID" value="SDQ58673.1"/>
    <property type="molecule type" value="Genomic_DNA"/>
</dbReference>
<sequence length="137" mass="13377">MKKKTAVLSLATVVGFSVLSATPAMAVGTAFDSCADAAASGMSNIPAGAPGYGAHLDRDLDGIACEEGSPGSEAVTPVPDHADSGQQVTQMPVGGVDTGVPAENPADISAIALTGGLVLAAAGGGTYLLRRRAAVRA</sequence>
<evidence type="ECO:0000256" key="3">
    <source>
        <dbReference type="SAM" id="SignalP"/>
    </source>
</evidence>
<name>A0A1H1C371_9MICC</name>
<proteinExistence type="predicted"/>
<organism evidence="5 6">
    <name type="scientific">Crystallibacter crystallopoietes</name>
    <dbReference type="NCBI Taxonomy" id="37928"/>
    <lineage>
        <taxon>Bacteria</taxon>
        <taxon>Bacillati</taxon>
        <taxon>Actinomycetota</taxon>
        <taxon>Actinomycetes</taxon>
        <taxon>Micrococcales</taxon>
        <taxon>Micrococcaceae</taxon>
        <taxon>Crystallibacter</taxon>
    </lineage>
</organism>
<dbReference type="InterPro" id="IPR008613">
    <property type="entry name" value="Excalibur_Ca-bd_domain"/>
</dbReference>
<dbReference type="Pfam" id="PF05901">
    <property type="entry name" value="Excalibur"/>
    <property type="match status" value="1"/>
</dbReference>
<keyword evidence="2" id="KW-0472">Membrane</keyword>
<feature type="chain" id="PRO_5010267177" evidence="3">
    <location>
        <begin position="27"/>
        <end position="137"/>
    </location>
</feature>
<keyword evidence="2" id="KW-1133">Transmembrane helix</keyword>
<keyword evidence="3" id="KW-0732">Signal</keyword>
<evidence type="ECO:0000313" key="5">
    <source>
        <dbReference type="EMBL" id="SDQ58673.1"/>
    </source>
</evidence>